<reference evidence="2" key="1">
    <citation type="submission" date="2020-07" db="EMBL/GenBank/DDBJ databases">
        <title>Multicomponent nature underlies the extraordinary mechanical properties of spider dragline silk.</title>
        <authorList>
            <person name="Kono N."/>
            <person name="Nakamura H."/>
            <person name="Mori M."/>
            <person name="Yoshida Y."/>
            <person name="Ohtoshi R."/>
            <person name="Malay A.D."/>
            <person name="Moran D.A.P."/>
            <person name="Tomita M."/>
            <person name="Numata K."/>
            <person name="Arakawa K."/>
        </authorList>
    </citation>
    <scope>NUCLEOTIDE SEQUENCE</scope>
</reference>
<protein>
    <submittedName>
        <fullName evidence="2">Integrase catalytic domain-containing protein</fullName>
    </submittedName>
</protein>
<name>A0A8X6L663_TRICU</name>
<sequence>MRDDSSAEKKILAAVCPEANQLLFYFHVAQDEWCWLFSYKMMLQKEKIYIHETFASSKTRWKQFVANRVNEITSLTDPQSWYRCAAKENPADFLCRGLSADSLVTNSRWWTGAEFLTDPDFSKNLKQVVPELDYLTEPGKKTVVQERKKMPEAESSIETVLLNNDSSTIFGELLELSNSYFKVINVLSYIFRFIYNCKNNSKKVCPLTVAEFKESEIKLIKHAQRPLFDKKEIPSRILEVYHGSDGKVRVVKVLTKSGEIKRAIKIAVLRIDIK</sequence>
<organism evidence="2 3">
    <name type="scientific">Trichonephila clavata</name>
    <name type="common">Joro spider</name>
    <name type="synonym">Nephila clavata</name>
    <dbReference type="NCBI Taxonomy" id="2740835"/>
    <lineage>
        <taxon>Eukaryota</taxon>
        <taxon>Metazoa</taxon>
        <taxon>Ecdysozoa</taxon>
        <taxon>Arthropoda</taxon>
        <taxon>Chelicerata</taxon>
        <taxon>Arachnida</taxon>
        <taxon>Araneae</taxon>
        <taxon>Araneomorphae</taxon>
        <taxon>Entelegynae</taxon>
        <taxon>Araneoidea</taxon>
        <taxon>Nephilidae</taxon>
        <taxon>Trichonephila</taxon>
    </lineage>
</organism>
<dbReference type="AlphaFoldDB" id="A0A8X6L663"/>
<proteinExistence type="predicted"/>
<dbReference type="Proteomes" id="UP000887116">
    <property type="component" value="Unassembled WGS sequence"/>
</dbReference>
<accession>A0A8X6L663</accession>
<dbReference type="PANTHER" id="PTHR47331">
    <property type="entry name" value="PHD-TYPE DOMAIN-CONTAINING PROTEIN"/>
    <property type="match status" value="1"/>
</dbReference>
<comment type="caution">
    <text evidence="2">The sequence shown here is derived from an EMBL/GenBank/DDBJ whole genome shotgun (WGS) entry which is preliminary data.</text>
</comment>
<evidence type="ECO:0000313" key="3">
    <source>
        <dbReference type="Proteomes" id="UP000887116"/>
    </source>
</evidence>
<evidence type="ECO:0000313" key="2">
    <source>
        <dbReference type="EMBL" id="GFQ99185.1"/>
    </source>
</evidence>
<dbReference type="EMBL" id="BMAO01015076">
    <property type="protein sequence ID" value="GFQ99185.1"/>
    <property type="molecule type" value="Genomic_DNA"/>
</dbReference>
<dbReference type="Pfam" id="PF18701">
    <property type="entry name" value="DUF5641"/>
    <property type="match status" value="1"/>
</dbReference>
<feature type="domain" description="DUF5641" evidence="1">
    <location>
        <begin position="215"/>
        <end position="265"/>
    </location>
</feature>
<evidence type="ECO:0000259" key="1">
    <source>
        <dbReference type="Pfam" id="PF18701"/>
    </source>
</evidence>
<dbReference type="OrthoDB" id="8194935at2759"/>
<gene>
    <name evidence="2" type="primary">AVEN_153829_1</name>
    <name evidence="2" type="ORF">TNCT_355091</name>
</gene>
<dbReference type="InterPro" id="IPR040676">
    <property type="entry name" value="DUF5641"/>
</dbReference>
<keyword evidence="3" id="KW-1185">Reference proteome</keyword>